<evidence type="ECO:0000256" key="10">
    <source>
        <dbReference type="ARBA" id="ARBA00023065"/>
    </source>
</evidence>
<dbReference type="GO" id="GO:0005886">
    <property type="term" value="C:plasma membrane"/>
    <property type="evidence" value="ECO:0007669"/>
    <property type="project" value="UniProtKB-SubCell"/>
</dbReference>
<evidence type="ECO:0000313" key="19">
    <source>
        <dbReference type="Proteomes" id="UP000192578"/>
    </source>
</evidence>
<dbReference type="GO" id="GO:0034702">
    <property type="term" value="C:monoatomic ion channel complex"/>
    <property type="evidence" value="ECO:0007669"/>
    <property type="project" value="UniProtKB-KW"/>
</dbReference>
<evidence type="ECO:0000256" key="3">
    <source>
        <dbReference type="ARBA" id="ARBA00022475"/>
    </source>
</evidence>
<reference evidence="19" key="1">
    <citation type="submission" date="2017-01" db="EMBL/GenBank/DDBJ databases">
        <title>Comparative genomics of anhydrobiosis in the tardigrade Hypsibius dujardini.</title>
        <authorList>
            <person name="Yoshida Y."/>
            <person name="Koutsovoulos G."/>
            <person name="Laetsch D."/>
            <person name="Stevens L."/>
            <person name="Kumar S."/>
            <person name="Horikawa D."/>
            <person name="Ishino K."/>
            <person name="Komine S."/>
            <person name="Tomita M."/>
            <person name="Blaxter M."/>
            <person name="Arakawa K."/>
        </authorList>
    </citation>
    <scope>NUCLEOTIDE SEQUENCE [LARGE SCALE GENOMIC DNA]</scope>
    <source>
        <strain evidence="19">Z151</strain>
    </source>
</reference>
<dbReference type="PANTHER" id="PTHR11003:SF10">
    <property type="entry name" value="POTASSIUM CHANNEL DOMAIN-CONTAINING PROTEIN"/>
    <property type="match status" value="1"/>
</dbReference>
<keyword evidence="5 14" id="KW-0812">Transmembrane</keyword>
<dbReference type="InterPro" id="IPR013099">
    <property type="entry name" value="K_chnl_dom"/>
</dbReference>
<evidence type="ECO:0000256" key="16">
    <source>
        <dbReference type="SAM" id="Phobius"/>
    </source>
</evidence>
<dbReference type="EMBL" id="MTYJ01000005">
    <property type="protein sequence ID" value="OQV24713.1"/>
    <property type="molecule type" value="Genomic_DNA"/>
</dbReference>
<feature type="domain" description="Potassium channel" evidence="17">
    <location>
        <begin position="111"/>
        <end position="168"/>
    </location>
</feature>
<evidence type="ECO:0000256" key="11">
    <source>
        <dbReference type="ARBA" id="ARBA00023136"/>
    </source>
</evidence>
<dbReference type="InterPro" id="IPR005410">
    <property type="entry name" value="2pore_dom_K_chnl_THIK"/>
</dbReference>
<dbReference type="PRINTS" id="PR01588">
    <property type="entry name" value="THIKCHANNEL"/>
</dbReference>
<feature type="transmembrane region" description="Helical" evidence="16">
    <location>
        <begin position="223"/>
        <end position="246"/>
    </location>
</feature>
<comment type="catalytic activity">
    <reaction evidence="13">
        <text>K(+)(in) = K(+)(out)</text>
        <dbReference type="Rhea" id="RHEA:29463"/>
        <dbReference type="ChEBI" id="CHEBI:29103"/>
    </reaction>
</comment>
<evidence type="ECO:0000256" key="14">
    <source>
        <dbReference type="RuleBase" id="RU003857"/>
    </source>
</evidence>
<dbReference type="GO" id="GO:0022841">
    <property type="term" value="F:potassium ion leak channel activity"/>
    <property type="evidence" value="ECO:0007669"/>
    <property type="project" value="TreeGrafter"/>
</dbReference>
<feature type="compositionally biased region" description="Polar residues" evidence="15">
    <location>
        <begin position="419"/>
        <end position="428"/>
    </location>
</feature>
<dbReference type="PRINTS" id="PR01333">
    <property type="entry name" value="2POREKCHANEL"/>
</dbReference>
<dbReference type="Gene3D" id="1.10.287.70">
    <property type="match status" value="1"/>
</dbReference>
<comment type="subcellular location">
    <subcellularLocation>
        <location evidence="1">Cell membrane</location>
        <topology evidence="1">Multi-pass membrane protein</topology>
    </subcellularLocation>
</comment>
<dbReference type="PANTHER" id="PTHR11003">
    <property type="entry name" value="POTASSIUM CHANNEL, SUBFAMILY K"/>
    <property type="match status" value="1"/>
</dbReference>
<evidence type="ECO:0000256" key="15">
    <source>
        <dbReference type="SAM" id="MobiDB-lite"/>
    </source>
</evidence>
<keyword evidence="12 14" id="KW-0407">Ion channel</keyword>
<dbReference type="AlphaFoldDB" id="A0A1W0XB19"/>
<feature type="transmembrane region" description="Helical" evidence="16">
    <location>
        <begin position="41"/>
        <end position="62"/>
    </location>
</feature>
<keyword evidence="7" id="KW-0630">Potassium</keyword>
<keyword evidence="4" id="KW-0633">Potassium transport</keyword>
<evidence type="ECO:0000256" key="13">
    <source>
        <dbReference type="ARBA" id="ARBA00034430"/>
    </source>
</evidence>
<evidence type="ECO:0000256" key="2">
    <source>
        <dbReference type="ARBA" id="ARBA00022448"/>
    </source>
</evidence>
<comment type="caution">
    <text evidence="18">The sequence shown here is derived from an EMBL/GenBank/DDBJ whole genome shotgun (WGS) entry which is preliminary data.</text>
</comment>
<evidence type="ECO:0000256" key="1">
    <source>
        <dbReference type="ARBA" id="ARBA00004651"/>
    </source>
</evidence>
<keyword evidence="7" id="KW-0631">Potassium channel</keyword>
<feature type="transmembrane region" description="Helical" evidence="16">
    <location>
        <begin position="288"/>
        <end position="313"/>
    </location>
</feature>
<keyword evidence="11 16" id="KW-0472">Membrane</keyword>
<dbReference type="GO" id="GO:0015271">
    <property type="term" value="F:outward rectifier potassium channel activity"/>
    <property type="evidence" value="ECO:0007669"/>
    <property type="project" value="TreeGrafter"/>
</dbReference>
<evidence type="ECO:0000259" key="17">
    <source>
        <dbReference type="Pfam" id="PF07885"/>
    </source>
</evidence>
<organism evidence="18 19">
    <name type="scientific">Hypsibius exemplaris</name>
    <name type="common">Freshwater tardigrade</name>
    <dbReference type="NCBI Taxonomy" id="2072580"/>
    <lineage>
        <taxon>Eukaryota</taxon>
        <taxon>Metazoa</taxon>
        <taxon>Ecdysozoa</taxon>
        <taxon>Tardigrada</taxon>
        <taxon>Eutardigrada</taxon>
        <taxon>Parachela</taxon>
        <taxon>Hypsibioidea</taxon>
        <taxon>Hypsibiidae</taxon>
        <taxon>Hypsibius</taxon>
    </lineage>
</organism>
<dbReference type="Pfam" id="PF07885">
    <property type="entry name" value="Ion_trans_2"/>
    <property type="match status" value="2"/>
</dbReference>
<keyword evidence="8" id="KW-0851">Voltage-gated channel</keyword>
<keyword evidence="10 14" id="KW-0406">Ion transport</keyword>
<keyword evidence="9 16" id="KW-1133">Transmembrane helix</keyword>
<proteinExistence type="inferred from homology"/>
<dbReference type="OrthoDB" id="297496at2759"/>
<comment type="similarity">
    <text evidence="14">Belongs to the two pore domain potassium channel (TC 1.A.1.8) family.</text>
</comment>
<feature type="region of interest" description="Disordered" evidence="15">
    <location>
        <begin position="417"/>
        <end position="450"/>
    </location>
</feature>
<dbReference type="InterPro" id="IPR003280">
    <property type="entry name" value="2pore_dom_K_chnl"/>
</dbReference>
<evidence type="ECO:0000256" key="12">
    <source>
        <dbReference type="ARBA" id="ARBA00023303"/>
    </source>
</evidence>
<evidence type="ECO:0000256" key="9">
    <source>
        <dbReference type="ARBA" id="ARBA00022989"/>
    </source>
</evidence>
<feature type="transmembrane region" description="Helical" evidence="16">
    <location>
        <begin position="253"/>
        <end position="276"/>
    </location>
</feature>
<keyword evidence="6" id="KW-0479">Metal-binding</keyword>
<evidence type="ECO:0000256" key="7">
    <source>
        <dbReference type="ARBA" id="ARBA00022826"/>
    </source>
</evidence>
<dbReference type="SUPFAM" id="SSF81324">
    <property type="entry name" value="Voltage-gated potassium channels"/>
    <property type="match status" value="2"/>
</dbReference>
<protein>
    <submittedName>
        <fullName evidence="18">Potassium channel subfamily K member 13</fullName>
    </submittedName>
</protein>
<dbReference type="GO" id="GO:0030322">
    <property type="term" value="P:stabilization of membrane potential"/>
    <property type="evidence" value="ECO:0007669"/>
    <property type="project" value="TreeGrafter"/>
</dbReference>
<keyword evidence="2 14" id="KW-0813">Transport</keyword>
<feature type="domain" description="Potassium channel" evidence="17">
    <location>
        <begin position="236"/>
        <end position="313"/>
    </location>
</feature>
<evidence type="ECO:0000256" key="8">
    <source>
        <dbReference type="ARBA" id="ARBA00022882"/>
    </source>
</evidence>
<gene>
    <name evidence="18" type="ORF">BV898_01305</name>
</gene>
<dbReference type="GO" id="GO:0046872">
    <property type="term" value="F:metal ion binding"/>
    <property type="evidence" value="ECO:0007669"/>
    <property type="project" value="UniProtKB-KW"/>
</dbReference>
<sequence>MRKSGGLEVARHHHGHGHHRHGHTYGWCDRVCYLSEDNARFLLLVFILAVYLTVGTAIFYFLEVDQDKKKRLDYEWFWGNFSTKYRDVIEESDLNALIEASSLSYLPFQSRPKVDLYQSFYLAFTACATIGFGHMVPQTTSARAVMIIYGLFGCSAAILFYNLFLERIITLLALVLRTVHEYKRRKRNLLEITTNSTSQNGTRRNSILSNSSSDSLENWKPSVYWVMVCLFCLVSVIALTASALFAKMEAWDYFTALYFSFVCFATVGFGDVVTAIKDDYGPGDPAYRLANVLIIIVGTSSLYSLFNVVSIIIKHGLNFTIKKMDQQCCKICCRHVNRAHKTLTSYRRNAISLPGSTSATLVTATTREGNNNVNSTRMMLGSAERSYSEEENQIIDVREFLANKVSLAVMQKDLHDSANQRGRTTVSAPSWHHSRHYNNHRNSQTKAEDDFTPTANIDSLNSIGPLAIVQHTLRDDD</sequence>
<dbReference type="Proteomes" id="UP000192578">
    <property type="component" value="Unassembled WGS sequence"/>
</dbReference>
<name>A0A1W0XB19_HYPEX</name>
<evidence type="ECO:0000313" key="18">
    <source>
        <dbReference type="EMBL" id="OQV24713.1"/>
    </source>
</evidence>
<accession>A0A1W0XB19</accession>
<evidence type="ECO:0000256" key="5">
    <source>
        <dbReference type="ARBA" id="ARBA00022692"/>
    </source>
</evidence>
<keyword evidence="19" id="KW-1185">Reference proteome</keyword>
<keyword evidence="3" id="KW-1003">Cell membrane</keyword>
<feature type="transmembrane region" description="Helical" evidence="16">
    <location>
        <begin position="144"/>
        <end position="164"/>
    </location>
</feature>
<evidence type="ECO:0000256" key="6">
    <source>
        <dbReference type="ARBA" id="ARBA00022723"/>
    </source>
</evidence>
<evidence type="ECO:0000256" key="4">
    <source>
        <dbReference type="ARBA" id="ARBA00022538"/>
    </source>
</evidence>